<gene>
    <name evidence="1" type="ORF">L9F63_008570</name>
</gene>
<comment type="caution">
    <text evidence="1">The sequence shown here is derived from an EMBL/GenBank/DDBJ whole genome shotgun (WGS) entry which is preliminary data.</text>
</comment>
<organism evidence="1 2">
    <name type="scientific">Diploptera punctata</name>
    <name type="common">Pacific beetle cockroach</name>
    <dbReference type="NCBI Taxonomy" id="6984"/>
    <lineage>
        <taxon>Eukaryota</taxon>
        <taxon>Metazoa</taxon>
        <taxon>Ecdysozoa</taxon>
        <taxon>Arthropoda</taxon>
        <taxon>Hexapoda</taxon>
        <taxon>Insecta</taxon>
        <taxon>Pterygota</taxon>
        <taxon>Neoptera</taxon>
        <taxon>Polyneoptera</taxon>
        <taxon>Dictyoptera</taxon>
        <taxon>Blattodea</taxon>
        <taxon>Blaberoidea</taxon>
        <taxon>Blaberidae</taxon>
        <taxon>Diplopterinae</taxon>
        <taxon>Diploptera</taxon>
    </lineage>
</organism>
<dbReference type="Proteomes" id="UP001233999">
    <property type="component" value="Unassembled WGS sequence"/>
</dbReference>
<protein>
    <submittedName>
        <fullName evidence="1">Uncharacterized protein</fullName>
    </submittedName>
</protein>
<dbReference type="EMBL" id="JASPKZ010010657">
    <property type="protein sequence ID" value="KAJ9574044.1"/>
    <property type="molecule type" value="Genomic_DNA"/>
</dbReference>
<evidence type="ECO:0000313" key="1">
    <source>
        <dbReference type="EMBL" id="KAJ9574044.1"/>
    </source>
</evidence>
<evidence type="ECO:0000313" key="2">
    <source>
        <dbReference type="Proteomes" id="UP001233999"/>
    </source>
</evidence>
<proteinExistence type="predicted"/>
<reference evidence="1" key="1">
    <citation type="journal article" date="2023" name="IScience">
        <title>Live-bearing cockroach genome reveals convergent evolutionary mechanisms linked to viviparity in insects and beyond.</title>
        <authorList>
            <person name="Fouks B."/>
            <person name="Harrison M.C."/>
            <person name="Mikhailova A.A."/>
            <person name="Marchal E."/>
            <person name="English S."/>
            <person name="Carruthers M."/>
            <person name="Jennings E.C."/>
            <person name="Chiamaka E.L."/>
            <person name="Frigard R.A."/>
            <person name="Pippel M."/>
            <person name="Attardo G.M."/>
            <person name="Benoit J.B."/>
            <person name="Bornberg-Bauer E."/>
            <person name="Tobe S.S."/>
        </authorList>
    </citation>
    <scope>NUCLEOTIDE SEQUENCE</scope>
    <source>
        <strain evidence="1">Stay&amp;Tobe</strain>
    </source>
</reference>
<accession>A0AAD7Z526</accession>
<sequence>QPVLFVSVAVIYVESMTARCMPRSLPDLFYLFFKKQIVMSVTKWRKHYICFRGNYSVINRCIFCNLESGAVVRLSSYSTFRLLLRRLQYEDNRTTAYKPKKTNQIWIKTPAVKAYNYTILLLCSRAQCTESTSELGSLRPTIS</sequence>
<name>A0AAD7Z526_DIPPU</name>
<keyword evidence="2" id="KW-1185">Reference proteome</keyword>
<feature type="non-terminal residue" evidence="1">
    <location>
        <position position="143"/>
    </location>
</feature>
<feature type="non-terminal residue" evidence="1">
    <location>
        <position position="1"/>
    </location>
</feature>
<reference evidence="1" key="2">
    <citation type="submission" date="2023-05" db="EMBL/GenBank/DDBJ databases">
        <authorList>
            <person name="Fouks B."/>
        </authorList>
    </citation>
    <scope>NUCLEOTIDE SEQUENCE</scope>
    <source>
        <strain evidence="1">Stay&amp;Tobe</strain>
        <tissue evidence="1">Testes</tissue>
    </source>
</reference>
<dbReference type="AlphaFoldDB" id="A0AAD7Z526"/>